<accession>A0A1M2VX26</accession>
<proteinExistence type="inferred from homology"/>
<evidence type="ECO:0000256" key="2">
    <source>
        <dbReference type="SAM" id="MobiDB-lite"/>
    </source>
</evidence>
<dbReference type="GO" id="GO:0017057">
    <property type="term" value="F:6-phosphogluconolactonase activity"/>
    <property type="evidence" value="ECO:0007669"/>
    <property type="project" value="TreeGrafter"/>
</dbReference>
<dbReference type="InterPro" id="IPR011048">
    <property type="entry name" value="Haem_d1_sf"/>
</dbReference>
<dbReference type="Pfam" id="PF10282">
    <property type="entry name" value="Lactonase"/>
    <property type="match status" value="1"/>
</dbReference>
<dbReference type="OrthoDB" id="9972196at2759"/>
<reference evidence="3 4" key="1">
    <citation type="submission" date="2016-10" db="EMBL/GenBank/DDBJ databases">
        <title>Genome sequence of the basidiomycete white-rot fungus Trametes pubescens.</title>
        <authorList>
            <person name="Makela M.R."/>
            <person name="Granchi Z."/>
            <person name="Peng M."/>
            <person name="De Vries R.P."/>
            <person name="Grigoriev I."/>
            <person name="Riley R."/>
            <person name="Hilden K."/>
        </authorList>
    </citation>
    <scope>NUCLEOTIDE SEQUENCE [LARGE SCALE GENOMIC DNA]</scope>
    <source>
        <strain evidence="3 4">FBCC735</strain>
    </source>
</reference>
<dbReference type="Proteomes" id="UP000184267">
    <property type="component" value="Unassembled WGS sequence"/>
</dbReference>
<organism evidence="3 4">
    <name type="scientific">Trametes pubescens</name>
    <name type="common">White-rot fungus</name>
    <dbReference type="NCBI Taxonomy" id="154538"/>
    <lineage>
        <taxon>Eukaryota</taxon>
        <taxon>Fungi</taxon>
        <taxon>Dikarya</taxon>
        <taxon>Basidiomycota</taxon>
        <taxon>Agaricomycotina</taxon>
        <taxon>Agaricomycetes</taxon>
        <taxon>Polyporales</taxon>
        <taxon>Polyporaceae</taxon>
        <taxon>Trametes</taxon>
    </lineage>
</organism>
<dbReference type="InterPro" id="IPR015943">
    <property type="entry name" value="WD40/YVTN_repeat-like_dom_sf"/>
</dbReference>
<dbReference type="EMBL" id="MNAD01000523">
    <property type="protein sequence ID" value="OJT12096.1"/>
    <property type="molecule type" value="Genomic_DNA"/>
</dbReference>
<evidence type="ECO:0000256" key="1">
    <source>
        <dbReference type="ARBA" id="ARBA00005564"/>
    </source>
</evidence>
<dbReference type="InterPro" id="IPR050282">
    <property type="entry name" value="Cycloisomerase_2"/>
</dbReference>
<dbReference type="STRING" id="154538.A0A1M2VX26"/>
<dbReference type="Gene3D" id="2.130.10.10">
    <property type="entry name" value="YVTN repeat-like/Quinoprotein amine dehydrogenase"/>
    <property type="match status" value="1"/>
</dbReference>
<sequence>MVYRILVASYTNEIYTLVFDPDATSLELVSTITVGHHPSWLTPHPKDKSIVYTGLEQSDGKIVALKYDEEGRGTVIGEIPSEGADPCALLALEDELIIGNYSSGRFVAVPFSAEPPYILGHPPSDLQFTGTGPNKDRQEAPHPHQVIRHPARDEVLVPDLGSDKTRRLIREADGKWVEKGVVSYKPGSGPRHVAFYEDILYTVLELTSEVSAHRFPPLPADPTLLDTVPTMRNPPPSPDVASMLAAEILIPSPNASYPTPYIYVSNRNDPSPEGDIIAIYSPVSASSDKIGHVAEVRSGLKHLRGMEFGGPDAKWLIAGGAQGGGVKVFERVDGGKGLKEVAAIELAAPTGFLWL</sequence>
<gene>
    <name evidence="3" type="ORF">TRAPUB_11359</name>
</gene>
<dbReference type="InterPro" id="IPR019405">
    <property type="entry name" value="Lactonase_7-beta_prop"/>
</dbReference>
<feature type="region of interest" description="Disordered" evidence="2">
    <location>
        <begin position="126"/>
        <end position="152"/>
    </location>
</feature>
<protein>
    <submittedName>
        <fullName evidence="3">6-phosphogluconolactonase</fullName>
    </submittedName>
</protein>
<comment type="similarity">
    <text evidence="1">Belongs to the cycloisomerase 2 family.</text>
</comment>
<keyword evidence="4" id="KW-1185">Reference proteome</keyword>
<evidence type="ECO:0000313" key="4">
    <source>
        <dbReference type="Proteomes" id="UP000184267"/>
    </source>
</evidence>
<dbReference type="AlphaFoldDB" id="A0A1M2VX26"/>
<dbReference type="OMA" id="VGFHPSW"/>
<dbReference type="PANTHER" id="PTHR30344:SF7">
    <property type="entry name" value="DUF2415 DOMAIN-CONTAINING PROTEIN"/>
    <property type="match status" value="1"/>
</dbReference>
<dbReference type="SUPFAM" id="SSF51004">
    <property type="entry name" value="C-terminal (heme d1) domain of cytochrome cd1-nitrite reductase"/>
    <property type="match status" value="1"/>
</dbReference>
<name>A0A1M2VX26_TRAPU</name>
<dbReference type="PANTHER" id="PTHR30344">
    <property type="entry name" value="6-PHOSPHOGLUCONOLACTONASE-RELATED"/>
    <property type="match status" value="1"/>
</dbReference>
<evidence type="ECO:0000313" key="3">
    <source>
        <dbReference type="EMBL" id="OJT12096.1"/>
    </source>
</evidence>
<comment type="caution">
    <text evidence="3">The sequence shown here is derived from an EMBL/GenBank/DDBJ whole genome shotgun (WGS) entry which is preliminary data.</text>
</comment>